<dbReference type="InterPro" id="IPR006311">
    <property type="entry name" value="TAT_signal"/>
</dbReference>
<protein>
    <submittedName>
        <fullName evidence="2">Uncharacterized protein</fullName>
    </submittedName>
</protein>
<dbReference type="InterPro" id="IPR011050">
    <property type="entry name" value="Pectin_lyase_fold/virulence"/>
</dbReference>
<organism evidence="2 3">
    <name type="scientific">Natronorubrum texcoconense</name>
    <dbReference type="NCBI Taxonomy" id="1095776"/>
    <lineage>
        <taxon>Archaea</taxon>
        <taxon>Methanobacteriati</taxon>
        <taxon>Methanobacteriota</taxon>
        <taxon>Stenosarchaea group</taxon>
        <taxon>Halobacteria</taxon>
        <taxon>Halobacteriales</taxon>
        <taxon>Natrialbaceae</taxon>
        <taxon>Natronorubrum</taxon>
    </lineage>
</organism>
<proteinExistence type="predicted"/>
<gene>
    <name evidence="2" type="ORF">SAMN04515672_4393</name>
</gene>
<dbReference type="PROSITE" id="PS51318">
    <property type="entry name" value="TAT"/>
    <property type="match status" value="1"/>
</dbReference>
<evidence type="ECO:0000256" key="1">
    <source>
        <dbReference type="SAM" id="MobiDB-lite"/>
    </source>
</evidence>
<feature type="region of interest" description="Disordered" evidence="1">
    <location>
        <begin position="1"/>
        <end position="27"/>
    </location>
</feature>
<sequence length="774" mass="82660">MARDYPVRDPGDPETSDSNTEQSTWSERGTIDRRSYLKLASATAIAAGAASGVAGASSDEYETITARGQVIRIGSGETWENKLIDLGNGNSINIVAQGTDWTIRNIGITGTFHHNTHDYLFSLADTGGNTSTLENVYAGEGNPRASSNERGGVVWVAPDHSGRLEVTNVNFSIAGALGIYGSAPGSNSNGRGGEIHLRNCYGNDCHHTAFRIPDNGSSVRNCVSYKSGNRTASRSAWVWEGRFGGSATFEDCHFITNGRGVGLATNGNPNLSLSNLRTDDGSGDAGNPQHFVPEGCPESAEEAASGGRSDDGDSTPPVEDLPENTLTVIGEGEPTRYYFETTGEITGNPERGDLQEHDEIDGTSAVGWVTTPDHVDGFCFDGDLVDVGFHEGAARIEVNGDVIDPDDYSDDGDEEDETGPDHTLTVIGEGEPTRYYFETSGDIEPNPERGDLQEHDEIDGTSAVGWVTTPENVDGFQFEGELLEVGFHEGAARVELDGEEIDPDDYSGEPDLENLLLVDGVGTSGGTRYEFSVSGEVEKSNERSATIDDEDVIDSGTVTGTVAGWRDAFRFSGDLENLTVDGPARVFVNDDRVDPSEYGAEKPHVLTIVGNRSPASYEVSVDGAIGRMPGDDSTESTTISESTLEGSIERGVQRFRFSGAVSDITFIDGSAHVYVDEERVDPAEVGDAELLPHAVVIDGTDADGETTYFFEVDGDVIASNYRDASVDEGDAIEGTSVTGSVDDSLDAYWFDGEIVDFRVTGDATVDVEYNVRSR</sequence>
<dbReference type="RefSeq" id="WP_245724298.1">
    <property type="nucleotide sequence ID" value="NZ_FNFE01000008.1"/>
</dbReference>
<feature type="region of interest" description="Disordered" evidence="1">
    <location>
        <begin position="401"/>
        <end position="423"/>
    </location>
</feature>
<dbReference type="Proteomes" id="UP000198882">
    <property type="component" value="Unassembled WGS sequence"/>
</dbReference>
<reference evidence="3" key="1">
    <citation type="submission" date="2016-10" db="EMBL/GenBank/DDBJ databases">
        <authorList>
            <person name="Varghese N."/>
            <person name="Submissions S."/>
        </authorList>
    </citation>
    <scope>NUCLEOTIDE SEQUENCE [LARGE SCALE GENOMIC DNA]</scope>
    <source>
        <strain evidence="3">B4,CECT 8067,JCM 17497</strain>
    </source>
</reference>
<feature type="compositionally biased region" description="Acidic residues" evidence="1">
    <location>
        <begin position="403"/>
        <end position="418"/>
    </location>
</feature>
<feature type="compositionally biased region" description="Basic and acidic residues" evidence="1">
    <location>
        <begin position="1"/>
        <end position="11"/>
    </location>
</feature>
<evidence type="ECO:0000313" key="2">
    <source>
        <dbReference type="EMBL" id="SDK94888.1"/>
    </source>
</evidence>
<evidence type="ECO:0000313" key="3">
    <source>
        <dbReference type="Proteomes" id="UP000198882"/>
    </source>
</evidence>
<name>A0A1G9G2K2_9EURY</name>
<accession>A0A1G9G2K2</accession>
<keyword evidence="3" id="KW-1185">Reference proteome</keyword>
<feature type="region of interest" description="Disordered" evidence="1">
    <location>
        <begin position="272"/>
        <end position="324"/>
    </location>
</feature>
<dbReference type="AlphaFoldDB" id="A0A1G9G2K2"/>
<feature type="compositionally biased region" description="Polar residues" evidence="1">
    <location>
        <begin position="16"/>
        <end position="27"/>
    </location>
</feature>
<dbReference type="SUPFAM" id="SSF51126">
    <property type="entry name" value="Pectin lyase-like"/>
    <property type="match status" value="1"/>
</dbReference>
<dbReference type="EMBL" id="FNFE01000008">
    <property type="protein sequence ID" value="SDK94888.1"/>
    <property type="molecule type" value="Genomic_DNA"/>
</dbReference>